<dbReference type="AlphaFoldDB" id="A0A1M6PDV6"/>
<dbReference type="EMBL" id="FRAT01000001">
    <property type="protein sequence ID" value="SHK06104.1"/>
    <property type="molecule type" value="Genomic_DNA"/>
</dbReference>
<proteinExistence type="predicted"/>
<organism evidence="1 2">
    <name type="scientific">Flagellimonas taeanensis</name>
    <dbReference type="NCBI Taxonomy" id="1005926"/>
    <lineage>
        <taxon>Bacteria</taxon>
        <taxon>Pseudomonadati</taxon>
        <taxon>Bacteroidota</taxon>
        <taxon>Flavobacteriia</taxon>
        <taxon>Flavobacteriales</taxon>
        <taxon>Flavobacteriaceae</taxon>
        <taxon>Flagellimonas</taxon>
    </lineage>
</organism>
<gene>
    <name evidence="1" type="ORF">SAMN05216293_0142</name>
</gene>
<reference evidence="1 2" key="1">
    <citation type="submission" date="2016-11" db="EMBL/GenBank/DDBJ databases">
        <authorList>
            <person name="Varghese N."/>
            <person name="Submissions S."/>
        </authorList>
    </citation>
    <scope>NUCLEOTIDE SEQUENCE [LARGE SCALE GENOMIC DNA]</scope>
    <source>
        <strain evidence="1 2">CGMCC 1.12174</strain>
    </source>
</reference>
<evidence type="ECO:0000313" key="2">
    <source>
        <dbReference type="Proteomes" id="UP000184031"/>
    </source>
</evidence>
<protein>
    <submittedName>
        <fullName evidence="1">Uncharacterized protein</fullName>
    </submittedName>
</protein>
<dbReference type="Proteomes" id="UP000184031">
    <property type="component" value="Unassembled WGS sequence"/>
</dbReference>
<accession>A0A1M6PDV6</accession>
<name>A0A1M6PDV6_9FLAO</name>
<sequence length="42" mass="5055">MELKELGFYNFTYRMAIRNVGHFEAPTYEVTMSFIKCYIVQI</sequence>
<evidence type="ECO:0000313" key="1">
    <source>
        <dbReference type="EMBL" id="SHK06104.1"/>
    </source>
</evidence>
<comment type="caution">
    <text evidence="1">The sequence shown here is derived from an EMBL/GenBank/DDBJ whole genome shotgun (WGS) entry which is preliminary data.</text>
</comment>